<accession>A0A9Q0Z865</accession>
<name>A0A9Q0Z865_SALVM</name>
<dbReference type="Proteomes" id="UP001151529">
    <property type="component" value="Chromosome 11"/>
</dbReference>
<reference evidence="1" key="1">
    <citation type="submission" date="2022-11" db="EMBL/GenBank/DDBJ databases">
        <authorList>
            <person name="Hyden B.L."/>
            <person name="Feng K."/>
            <person name="Yates T."/>
            <person name="Jawdy S."/>
            <person name="Smart L.B."/>
            <person name="Muchero W."/>
        </authorList>
    </citation>
    <scope>NUCLEOTIDE SEQUENCE</scope>
    <source>
        <tissue evidence="1">Shoot tip</tissue>
    </source>
</reference>
<gene>
    <name evidence="1" type="ORF">OIU85_022702</name>
</gene>
<evidence type="ECO:0000313" key="1">
    <source>
        <dbReference type="EMBL" id="KAJ6724811.1"/>
    </source>
</evidence>
<evidence type="ECO:0008006" key="3">
    <source>
        <dbReference type="Google" id="ProtNLM"/>
    </source>
</evidence>
<dbReference type="InterPro" id="IPR011990">
    <property type="entry name" value="TPR-like_helical_dom_sf"/>
</dbReference>
<dbReference type="PANTHER" id="PTHR46782:SF2">
    <property type="entry name" value="OS07G0545900 PROTEIN"/>
    <property type="match status" value="1"/>
</dbReference>
<dbReference type="PANTHER" id="PTHR46782">
    <property type="entry name" value="OS01G0757700 PROTEIN"/>
    <property type="match status" value="1"/>
</dbReference>
<evidence type="ECO:0000313" key="2">
    <source>
        <dbReference type="Proteomes" id="UP001151529"/>
    </source>
</evidence>
<dbReference type="Gene3D" id="1.25.40.10">
    <property type="entry name" value="Tetratricopeptide repeat domain"/>
    <property type="match status" value="1"/>
</dbReference>
<reference evidence="1" key="2">
    <citation type="journal article" date="2023" name="Int. J. Mol. Sci.">
        <title>De Novo Assembly and Annotation of 11 Diverse Shrub Willow (Salix) Genomes Reveals Novel Gene Organization in Sex-Linked Regions.</title>
        <authorList>
            <person name="Hyden B."/>
            <person name="Feng K."/>
            <person name="Yates T.B."/>
            <person name="Jawdy S."/>
            <person name="Cereghino C."/>
            <person name="Smart L.B."/>
            <person name="Muchero W."/>
        </authorList>
    </citation>
    <scope>NUCLEOTIDE SEQUENCE [LARGE SCALE GENOMIC DNA]</scope>
    <source>
        <tissue evidence="1">Shoot tip</tissue>
    </source>
</reference>
<sequence length="135" mass="15365">MISLYDHHNMQDEIIEVFADMEELGVRPDEDTVWRVARAFKKLGQEEKQELVLERPASLQIRRLQPKSVTFTSVLVILGLEAQKRSADAIKVVLLMAVEMVLPEESLSSILGNYSCDLQKSIKDFLKLLFSSPCD</sequence>
<protein>
    <recommendedName>
        <fullName evidence="3">Pentatricopeptide repeat-containing protein</fullName>
    </recommendedName>
</protein>
<dbReference type="OrthoDB" id="2014168at2759"/>
<organism evidence="1 2">
    <name type="scientific">Salix viminalis</name>
    <name type="common">Common osier</name>
    <name type="synonym">Basket willow</name>
    <dbReference type="NCBI Taxonomy" id="40686"/>
    <lineage>
        <taxon>Eukaryota</taxon>
        <taxon>Viridiplantae</taxon>
        <taxon>Streptophyta</taxon>
        <taxon>Embryophyta</taxon>
        <taxon>Tracheophyta</taxon>
        <taxon>Spermatophyta</taxon>
        <taxon>Magnoliopsida</taxon>
        <taxon>eudicotyledons</taxon>
        <taxon>Gunneridae</taxon>
        <taxon>Pentapetalae</taxon>
        <taxon>rosids</taxon>
        <taxon>fabids</taxon>
        <taxon>Malpighiales</taxon>
        <taxon>Salicaceae</taxon>
        <taxon>Saliceae</taxon>
        <taxon>Salix</taxon>
    </lineage>
</organism>
<proteinExistence type="predicted"/>
<keyword evidence="2" id="KW-1185">Reference proteome</keyword>
<dbReference type="InterPro" id="IPR044646">
    <property type="entry name" value="EMB1417-like"/>
</dbReference>
<dbReference type="EMBL" id="JAPFFL010000005">
    <property type="protein sequence ID" value="KAJ6724811.1"/>
    <property type="molecule type" value="Genomic_DNA"/>
</dbReference>
<comment type="caution">
    <text evidence="1">The sequence shown here is derived from an EMBL/GenBank/DDBJ whole genome shotgun (WGS) entry which is preliminary data.</text>
</comment>
<dbReference type="AlphaFoldDB" id="A0A9Q0Z865"/>